<dbReference type="EMBL" id="JACHDN010000001">
    <property type="protein sequence ID" value="MBB5473214.1"/>
    <property type="molecule type" value="Genomic_DNA"/>
</dbReference>
<dbReference type="SUPFAM" id="SSF63411">
    <property type="entry name" value="LuxS/MPP-like metallohydrolase"/>
    <property type="match status" value="2"/>
</dbReference>
<evidence type="ECO:0000313" key="3">
    <source>
        <dbReference type="Proteomes" id="UP000564629"/>
    </source>
</evidence>
<gene>
    <name evidence="2" type="ORF">HNR08_001950</name>
</gene>
<dbReference type="Gene3D" id="3.30.830.10">
    <property type="entry name" value="Metalloenzyme, LuxS/M16 peptidase-like"/>
    <property type="match status" value="1"/>
</dbReference>
<reference evidence="2 3" key="1">
    <citation type="submission" date="2020-08" db="EMBL/GenBank/DDBJ databases">
        <title>Sequencing the genomes of 1000 actinobacteria strains.</title>
        <authorList>
            <person name="Klenk H.-P."/>
        </authorList>
    </citation>
    <scope>NUCLEOTIDE SEQUENCE [LARGE SCALE GENOMIC DNA]</scope>
    <source>
        <strain evidence="2 3">DSM 9581</strain>
    </source>
</reference>
<dbReference type="InterPro" id="IPR011249">
    <property type="entry name" value="Metalloenz_LuxS/M16"/>
</dbReference>
<evidence type="ECO:0000313" key="2">
    <source>
        <dbReference type="EMBL" id="MBB5473214.1"/>
    </source>
</evidence>
<name>A0A7W8SF93_9CELL</name>
<dbReference type="Proteomes" id="UP000564629">
    <property type="component" value="Unassembled WGS sequence"/>
</dbReference>
<proteinExistence type="predicted"/>
<dbReference type="RefSeq" id="WP_146840658.1">
    <property type="nucleotide sequence ID" value="NZ_BJVQ01000097.1"/>
</dbReference>
<sequence length="676" mass="73312">MTVTSEVPVRWWRPPGLDREVGALVVGVGTSQLDVRSAGMHHLVEHLVMRRLGDLPFEANATSGTECIVFHATGTRSQVLGFLRAVAAAIRSVHRGPSQGALAREQWVLLAEQARRPVGIVGPWTARFGCSGPGLSELPEIGASRATVGDVRAFTSRWFVAQNSRVVLSFDPDGDELGVELPDDPSFSRPAWRAGARARRSAFCQTETPALTLSFEVEQAPGDALVFQVLTGALMRDLRHENALIYSVEATMCATGRGRRVLLATLDPLWEYTDPAVDRALAVLDELATTGPAERALADARTLVLARLRDPADLFDRFLGEVGDALRGEDRIGVEHTRAAVEQMTPDTVRDRLRELLDSLVLTVPEGVELEEGTMHRLAAAGLRRRDVVTTLRRPASEIRQDLLADAPRSSGLRPTPRRPVRGYYPRVFGPVRGEQLWIGPGQFTLIPQDGPAVQVTAAEVVLAETDPDGTVALLTRRGGRIAVNPRHFRGAARWWKHFWDHLDPHVLDLPDPASGEQEVPPADATETTCASINPSSPTASSTSSGRGDVADPTTPRPLGTGDAVALVARARELLGPASMTAYLGVPEVVHDSVATFARLHPDDSPQGPVPGHRHLCFGRDHGGPPEGELLFWVNISGDVAEIELIWYTDDPPATWPAAGDLWIAGDGLREWRGME</sequence>
<organism evidence="2 3">
    <name type="scientific">Cellulomonas hominis</name>
    <dbReference type="NCBI Taxonomy" id="156981"/>
    <lineage>
        <taxon>Bacteria</taxon>
        <taxon>Bacillati</taxon>
        <taxon>Actinomycetota</taxon>
        <taxon>Actinomycetes</taxon>
        <taxon>Micrococcales</taxon>
        <taxon>Cellulomonadaceae</taxon>
        <taxon>Cellulomonas</taxon>
    </lineage>
</organism>
<evidence type="ECO:0000256" key="1">
    <source>
        <dbReference type="SAM" id="MobiDB-lite"/>
    </source>
</evidence>
<evidence type="ECO:0008006" key="4">
    <source>
        <dbReference type="Google" id="ProtNLM"/>
    </source>
</evidence>
<feature type="compositionally biased region" description="Low complexity" evidence="1">
    <location>
        <begin position="531"/>
        <end position="545"/>
    </location>
</feature>
<accession>A0A7W8SF93</accession>
<protein>
    <recommendedName>
        <fullName evidence="4">Peptidase M16 N-terminal domain-containing protein</fullName>
    </recommendedName>
</protein>
<dbReference type="AlphaFoldDB" id="A0A7W8SF93"/>
<dbReference type="OrthoDB" id="3798591at2"/>
<feature type="region of interest" description="Disordered" evidence="1">
    <location>
        <begin position="510"/>
        <end position="561"/>
    </location>
</feature>
<dbReference type="GO" id="GO:0046872">
    <property type="term" value="F:metal ion binding"/>
    <property type="evidence" value="ECO:0007669"/>
    <property type="project" value="InterPro"/>
</dbReference>
<comment type="caution">
    <text evidence="2">The sequence shown here is derived from an EMBL/GenBank/DDBJ whole genome shotgun (WGS) entry which is preliminary data.</text>
</comment>